<dbReference type="InterPro" id="IPR057136">
    <property type="entry name" value="At2g35280_TPR_dom"/>
</dbReference>
<reference evidence="3" key="1">
    <citation type="submission" date="2024-07" db="EMBL/GenBank/DDBJ databases">
        <title>Two chromosome-level genome assemblies of Korean endemic species Abeliophyllum distichum and Forsythia ovata (Oleaceae).</title>
        <authorList>
            <person name="Jang H."/>
        </authorList>
    </citation>
    <scope>NUCLEOTIDE SEQUENCE [LARGE SCALE GENOMIC DNA]</scope>
</reference>
<proteinExistence type="predicted"/>
<evidence type="ECO:0000313" key="3">
    <source>
        <dbReference type="Proteomes" id="UP001604336"/>
    </source>
</evidence>
<dbReference type="PANTHER" id="PTHR33784">
    <property type="entry name" value="OS05G0482100 PROTEIN"/>
    <property type="match status" value="1"/>
</dbReference>
<sequence length="309" mass="35184">MAAEAEEEEEEEEAEAAVTAEEAAAATVGVVVAAANNFLVKPNLYCRDFYKTSSSSPKLGRTENLSIKMTRHSRGKIMRKNAKRVVSTIKTIPRELSSDIMARVAANSLTDITNVKLSCKILNEIAEDSYVYQNVSLKKFRVVQWKSLSKEETAFLNKCSEFGNPEFLYRKGVVDYFSRNELDSAYECLRKAASQGHVGALYVICIIFLFSNDQFKQRGITILSEMKKSRAFRRKSKHCRRNLIEILREIWVKNSRIINHRPICCPKKDLHAKKKGWSEEDDNMTCDSCICDTELSFIFGVLPRVDYSC</sequence>
<dbReference type="PANTHER" id="PTHR33784:SF10">
    <property type="entry name" value="F-BOX PROTEIN"/>
    <property type="match status" value="1"/>
</dbReference>
<feature type="domain" description="At2g35280-like TPR" evidence="1">
    <location>
        <begin position="139"/>
        <end position="247"/>
    </location>
</feature>
<name>A0ABD1SZE8_9LAMI</name>
<keyword evidence="3" id="KW-1185">Reference proteome</keyword>
<gene>
    <name evidence="2" type="ORF">Adt_21453</name>
</gene>
<comment type="caution">
    <text evidence="2">The sequence shown here is derived from an EMBL/GenBank/DDBJ whole genome shotgun (WGS) entry which is preliminary data.</text>
</comment>
<dbReference type="SUPFAM" id="SSF81901">
    <property type="entry name" value="HCP-like"/>
    <property type="match status" value="1"/>
</dbReference>
<dbReference type="AlphaFoldDB" id="A0ABD1SZE8"/>
<dbReference type="InterPro" id="IPR040338">
    <property type="entry name" value="At1g67623-like"/>
</dbReference>
<evidence type="ECO:0000259" key="1">
    <source>
        <dbReference type="Pfam" id="PF23310"/>
    </source>
</evidence>
<dbReference type="Pfam" id="PF23310">
    <property type="entry name" value="TPR_27"/>
    <property type="match status" value="1"/>
</dbReference>
<protein>
    <submittedName>
        <fullName evidence="2">F-box family protein</fullName>
    </submittedName>
</protein>
<organism evidence="2 3">
    <name type="scientific">Abeliophyllum distichum</name>
    <dbReference type="NCBI Taxonomy" id="126358"/>
    <lineage>
        <taxon>Eukaryota</taxon>
        <taxon>Viridiplantae</taxon>
        <taxon>Streptophyta</taxon>
        <taxon>Embryophyta</taxon>
        <taxon>Tracheophyta</taxon>
        <taxon>Spermatophyta</taxon>
        <taxon>Magnoliopsida</taxon>
        <taxon>eudicotyledons</taxon>
        <taxon>Gunneridae</taxon>
        <taxon>Pentapetalae</taxon>
        <taxon>asterids</taxon>
        <taxon>lamiids</taxon>
        <taxon>Lamiales</taxon>
        <taxon>Oleaceae</taxon>
        <taxon>Forsythieae</taxon>
        <taxon>Abeliophyllum</taxon>
    </lineage>
</organism>
<evidence type="ECO:0000313" key="2">
    <source>
        <dbReference type="EMBL" id="KAL2505832.1"/>
    </source>
</evidence>
<dbReference type="Proteomes" id="UP001604336">
    <property type="component" value="Unassembled WGS sequence"/>
</dbReference>
<accession>A0ABD1SZE8</accession>
<dbReference type="EMBL" id="JBFOLK010000006">
    <property type="protein sequence ID" value="KAL2505832.1"/>
    <property type="molecule type" value="Genomic_DNA"/>
</dbReference>